<feature type="compositionally biased region" description="Basic and acidic residues" evidence="1">
    <location>
        <begin position="59"/>
        <end position="69"/>
    </location>
</feature>
<dbReference type="AlphaFoldDB" id="A0A7D9KM31"/>
<dbReference type="EMBL" id="CACRXK020044047">
    <property type="protein sequence ID" value="CAB4045986.1"/>
    <property type="molecule type" value="Genomic_DNA"/>
</dbReference>
<sequence>VKTRIKLEGEELENYWEVQKEKEKDKKMTEAANKSKETVAESDSDSEDEGIGLTFGGKARHDLMMSDEK</sequence>
<evidence type="ECO:0000256" key="1">
    <source>
        <dbReference type="SAM" id="MobiDB-lite"/>
    </source>
</evidence>
<reference evidence="2" key="1">
    <citation type="submission" date="2020-04" db="EMBL/GenBank/DDBJ databases">
        <authorList>
            <person name="Alioto T."/>
            <person name="Alioto T."/>
            <person name="Gomez Garrido J."/>
        </authorList>
    </citation>
    <scope>NUCLEOTIDE SEQUENCE</scope>
    <source>
        <strain evidence="2">A484AB</strain>
    </source>
</reference>
<feature type="non-terminal residue" evidence="2">
    <location>
        <position position="1"/>
    </location>
</feature>
<comment type="caution">
    <text evidence="2">The sequence shown here is derived from an EMBL/GenBank/DDBJ whole genome shotgun (WGS) entry which is preliminary data.</text>
</comment>
<protein>
    <submittedName>
        <fullName evidence="2">Uncharacterized protein</fullName>
    </submittedName>
</protein>
<feature type="region of interest" description="Disordered" evidence="1">
    <location>
        <begin position="20"/>
        <end position="69"/>
    </location>
</feature>
<evidence type="ECO:0000313" key="2">
    <source>
        <dbReference type="EMBL" id="CAB4045986.1"/>
    </source>
</evidence>
<gene>
    <name evidence="2" type="ORF">PACLA_8A032043</name>
</gene>
<accession>A0A7D9KM31</accession>
<evidence type="ECO:0000313" key="3">
    <source>
        <dbReference type="Proteomes" id="UP001152795"/>
    </source>
</evidence>
<feature type="compositionally biased region" description="Acidic residues" evidence="1">
    <location>
        <begin position="40"/>
        <end position="50"/>
    </location>
</feature>
<name>A0A7D9KM31_PARCT</name>
<feature type="compositionally biased region" description="Basic and acidic residues" evidence="1">
    <location>
        <begin position="20"/>
        <end position="39"/>
    </location>
</feature>
<organism evidence="2 3">
    <name type="scientific">Paramuricea clavata</name>
    <name type="common">Red gorgonian</name>
    <name type="synonym">Violescent sea-whip</name>
    <dbReference type="NCBI Taxonomy" id="317549"/>
    <lineage>
        <taxon>Eukaryota</taxon>
        <taxon>Metazoa</taxon>
        <taxon>Cnidaria</taxon>
        <taxon>Anthozoa</taxon>
        <taxon>Octocorallia</taxon>
        <taxon>Malacalcyonacea</taxon>
        <taxon>Plexauridae</taxon>
        <taxon>Paramuricea</taxon>
    </lineage>
</organism>
<keyword evidence="3" id="KW-1185">Reference proteome</keyword>
<dbReference type="Proteomes" id="UP001152795">
    <property type="component" value="Unassembled WGS sequence"/>
</dbReference>
<dbReference type="OrthoDB" id="64353at2759"/>
<feature type="non-terminal residue" evidence="2">
    <location>
        <position position="69"/>
    </location>
</feature>
<proteinExistence type="predicted"/>